<organism evidence="3 4">
    <name type="scientific">Daucus carota subsp. sativus</name>
    <name type="common">Carrot</name>
    <dbReference type="NCBI Taxonomy" id="79200"/>
    <lineage>
        <taxon>Eukaryota</taxon>
        <taxon>Viridiplantae</taxon>
        <taxon>Streptophyta</taxon>
        <taxon>Embryophyta</taxon>
        <taxon>Tracheophyta</taxon>
        <taxon>Spermatophyta</taxon>
        <taxon>Magnoliopsida</taxon>
        <taxon>eudicotyledons</taxon>
        <taxon>Gunneridae</taxon>
        <taxon>Pentapetalae</taxon>
        <taxon>asterids</taxon>
        <taxon>campanulids</taxon>
        <taxon>Apiales</taxon>
        <taxon>Apiaceae</taxon>
        <taxon>Apioideae</taxon>
        <taxon>Scandiceae</taxon>
        <taxon>Daucinae</taxon>
        <taxon>Daucus</taxon>
        <taxon>Daucus sect. Daucus</taxon>
    </lineage>
</organism>
<dbReference type="KEGG" id="dcr:108221120"/>
<dbReference type="InterPro" id="IPR044824">
    <property type="entry name" value="MAIN-like"/>
</dbReference>
<feature type="domain" description="Aminotransferase-like plant mobile" evidence="2">
    <location>
        <begin position="94"/>
        <end position="442"/>
    </location>
</feature>
<proteinExistence type="predicted"/>
<sequence length="652" mass="74147">MADHEDTLVEVREAVMHPPSGGNPTRRKAHFLKPLLKEHDKDLPSPPGSLFSPESITNKTRYQMKSYKRNPTENWKIWVERLKPRWQEIWKQAGIYEAILASTYTFSKDKDLIIGLAERWCAETNTLVFPWGEVSITLEDVIFLGNYSVLGASFFSPVADENVSILSGLKRVHRECSRNRGQVVTASKWMQYFMCGGDQLEHEAFLAMWLSKFVVICSADHISVRNFQAAINLSRGNRIALAPLVLASIYRDMRLLHNSIVESVVEMSFSICHGDLVHMWAWERFPNLRPPPSVVERGEPRSARWNGVEIMKVKDMRAALDSAKELFMWRPYSITSSDCMLSNLYRDDEQWVVVDSDETESYARCLRVSWLVGSGHIEQYLPHRVAMQFGYDQDVPPRVVLPNQSPETAWRSYRRRIRGTKLYIPPRLFESDVSSRYMVWWKSFMSVNEETPGCDEEISEDEIPIAQLMSQSRKTKNSGKRFNLEPKEDAVMSKCDDHTEVDPDNSKDCNSSEAARVEVKTLDAPDCPSEVAERQEEFVDEDSMTITQLLSRSETNGCLGMTPSGKQNKCNSCTGNPTDLEADSVIAVANDEVVRKASCPEHNIVNIKEESSGSSPSESPQLDLEARIWRLEKIFEIIKAEKLAASSGRILG</sequence>
<feature type="compositionally biased region" description="Basic and acidic residues" evidence="1">
    <location>
        <begin position="490"/>
        <end position="507"/>
    </location>
</feature>
<gene>
    <name evidence="3" type="ORF">DCAR_0518471</name>
</gene>
<evidence type="ECO:0000259" key="2">
    <source>
        <dbReference type="Pfam" id="PF10536"/>
    </source>
</evidence>
<dbReference type="Proteomes" id="UP000077755">
    <property type="component" value="Chromosome 5"/>
</dbReference>
<dbReference type="EMBL" id="CP093347">
    <property type="protein sequence ID" value="WOG99123.1"/>
    <property type="molecule type" value="Genomic_DNA"/>
</dbReference>
<accession>A0AAF0X2L4</accession>
<dbReference type="InterPro" id="IPR019557">
    <property type="entry name" value="AminoTfrase-like_pln_mobile"/>
</dbReference>
<keyword evidence="4" id="KW-1185">Reference proteome</keyword>
<feature type="region of interest" description="Disordered" evidence="1">
    <location>
        <begin position="490"/>
        <end position="512"/>
    </location>
</feature>
<evidence type="ECO:0000256" key="1">
    <source>
        <dbReference type="SAM" id="MobiDB-lite"/>
    </source>
</evidence>
<reference evidence="3" key="2">
    <citation type="submission" date="2022-03" db="EMBL/GenBank/DDBJ databases">
        <title>Draft title - Genomic analysis of global carrot germplasm unveils the trajectory of domestication and the origin of high carotenoid orange carrot.</title>
        <authorList>
            <person name="Iorizzo M."/>
            <person name="Ellison S."/>
            <person name="Senalik D."/>
            <person name="Macko-Podgorni A."/>
            <person name="Grzebelus D."/>
            <person name="Bostan H."/>
            <person name="Rolling W."/>
            <person name="Curaba J."/>
            <person name="Simon P."/>
        </authorList>
    </citation>
    <scope>NUCLEOTIDE SEQUENCE</scope>
    <source>
        <tissue evidence="3">Leaf</tissue>
    </source>
</reference>
<dbReference type="PANTHER" id="PTHR46033">
    <property type="entry name" value="PROTEIN MAIN-LIKE 2"/>
    <property type="match status" value="1"/>
</dbReference>
<dbReference type="Pfam" id="PF10536">
    <property type="entry name" value="PMD"/>
    <property type="match status" value="1"/>
</dbReference>
<dbReference type="GO" id="GO:0010073">
    <property type="term" value="P:meristem maintenance"/>
    <property type="evidence" value="ECO:0007669"/>
    <property type="project" value="InterPro"/>
</dbReference>
<protein>
    <recommendedName>
        <fullName evidence="2">Aminotransferase-like plant mobile domain-containing protein</fullName>
    </recommendedName>
</protein>
<reference evidence="3" key="1">
    <citation type="journal article" date="2016" name="Nat. Genet.">
        <title>A high-quality carrot genome assembly provides new insights into carotenoid accumulation and asterid genome evolution.</title>
        <authorList>
            <person name="Iorizzo M."/>
            <person name="Ellison S."/>
            <person name="Senalik D."/>
            <person name="Zeng P."/>
            <person name="Satapoomin P."/>
            <person name="Huang J."/>
            <person name="Bowman M."/>
            <person name="Iovene M."/>
            <person name="Sanseverino W."/>
            <person name="Cavagnaro P."/>
            <person name="Yildiz M."/>
            <person name="Macko-Podgorni A."/>
            <person name="Moranska E."/>
            <person name="Grzebelus E."/>
            <person name="Grzebelus D."/>
            <person name="Ashrafi H."/>
            <person name="Zheng Z."/>
            <person name="Cheng S."/>
            <person name="Spooner D."/>
            <person name="Van Deynze A."/>
            <person name="Simon P."/>
        </authorList>
    </citation>
    <scope>NUCLEOTIDE SEQUENCE</scope>
    <source>
        <tissue evidence="3">Leaf</tissue>
    </source>
</reference>
<dbReference type="PANTHER" id="PTHR46033:SF80">
    <property type="entry name" value="PROTEIN MAIN-LIKE 2-LIKE"/>
    <property type="match status" value="1"/>
</dbReference>
<evidence type="ECO:0000313" key="4">
    <source>
        <dbReference type="Proteomes" id="UP000077755"/>
    </source>
</evidence>
<name>A0AAF0X2L4_DAUCS</name>
<dbReference type="AlphaFoldDB" id="A0AAF0X2L4"/>
<evidence type="ECO:0000313" key="3">
    <source>
        <dbReference type="EMBL" id="WOG99123.1"/>
    </source>
</evidence>